<dbReference type="Pfam" id="PF08323">
    <property type="entry name" value="Glyco_transf_5"/>
    <property type="match status" value="1"/>
</dbReference>
<reference evidence="12" key="1">
    <citation type="submission" date="2018-04" db="EMBL/GenBank/DDBJ databases">
        <authorList>
            <person name="Lucker S."/>
            <person name="Sakoula D."/>
        </authorList>
    </citation>
    <scope>NUCLEOTIDE SEQUENCE [LARGE SCALE GENOMIC DNA]</scope>
</reference>
<evidence type="ECO:0000256" key="7">
    <source>
        <dbReference type="ARBA" id="ARBA00023056"/>
    </source>
</evidence>
<dbReference type="NCBIfam" id="NF001899">
    <property type="entry name" value="PRK00654.1-2"/>
    <property type="match status" value="1"/>
</dbReference>
<evidence type="ECO:0000259" key="9">
    <source>
        <dbReference type="Pfam" id="PF00534"/>
    </source>
</evidence>
<evidence type="ECO:0000313" key="11">
    <source>
        <dbReference type="EMBL" id="SPP65529.1"/>
    </source>
</evidence>
<organism evidence="11 12">
    <name type="scientific">Nitrospira lenta</name>
    <dbReference type="NCBI Taxonomy" id="1436998"/>
    <lineage>
        <taxon>Bacteria</taxon>
        <taxon>Pseudomonadati</taxon>
        <taxon>Nitrospirota</taxon>
        <taxon>Nitrospiria</taxon>
        <taxon>Nitrospirales</taxon>
        <taxon>Nitrospiraceae</taxon>
        <taxon>Nitrospira</taxon>
    </lineage>
</organism>
<dbReference type="PANTHER" id="PTHR45825">
    <property type="entry name" value="GRANULE-BOUND STARCH SYNTHASE 1, CHLOROPLASTIC/AMYLOPLASTIC"/>
    <property type="match status" value="1"/>
</dbReference>
<evidence type="ECO:0000256" key="6">
    <source>
        <dbReference type="ARBA" id="ARBA00022679"/>
    </source>
</evidence>
<dbReference type="InterPro" id="IPR011835">
    <property type="entry name" value="GS/SS"/>
</dbReference>
<comment type="pathway">
    <text evidence="3 8">Glycan biosynthesis; glycogen biosynthesis.</text>
</comment>
<keyword evidence="5 8" id="KW-0328">Glycosyltransferase</keyword>
<dbReference type="InterPro" id="IPR001296">
    <property type="entry name" value="Glyco_trans_1"/>
</dbReference>
<name>A0A330L8F2_9BACT</name>
<keyword evidence="12" id="KW-1185">Reference proteome</keyword>
<comment type="catalytic activity">
    <reaction evidence="1 8">
        <text>[(1-&gt;4)-alpha-D-glucosyl](n) + ADP-alpha-D-glucose = [(1-&gt;4)-alpha-D-glucosyl](n+1) + ADP + H(+)</text>
        <dbReference type="Rhea" id="RHEA:18189"/>
        <dbReference type="Rhea" id="RHEA-COMP:9584"/>
        <dbReference type="Rhea" id="RHEA-COMP:9587"/>
        <dbReference type="ChEBI" id="CHEBI:15378"/>
        <dbReference type="ChEBI" id="CHEBI:15444"/>
        <dbReference type="ChEBI" id="CHEBI:57498"/>
        <dbReference type="ChEBI" id="CHEBI:456216"/>
        <dbReference type="EC" id="2.4.1.21"/>
    </reaction>
</comment>
<dbReference type="GO" id="GO:0004373">
    <property type="term" value="F:alpha-1,4-glucan glucosyltransferase (UDP-glucose donor) activity"/>
    <property type="evidence" value="ECO:0007669"/>
    <property type="project" value="InterPro"/>
</dbReference>
<dbReference type="Pfam" id="PF00534">
    <property type="entry name" value="Glycos_transf_1"/>
    <property type="match status" value="1"/>
</dbReference>
<dbReference type="EMBL" id="OUNR01000017">
    <property type="protein sequence ID" value="SPP65529.1"/>
    <property type="molecule type" value="Genomic_DNA"/>
</dbReference>
<dbReference type="InterPro" id="IPR013534">
    <property type="entry name" value="Starch_synth_cat_dom"/>
</dbReference>
<dbReference type="InParanoid" id="A0A330L8F2"/>
<protein>
    <recommendedName>
        <fullName evidence="8">Glycogen synthase</fullName>
        <ecNumber evidence="8">2.4.1.21</ecNumber>
    </recommendedName>
    <alternativeName>
        <fullName evidence="8">Starch [bacterial glycogen] synthase</fullName>
    </alternativeName>
</protein>
<keyword evidence="6 8" id="KW-0808">Transferase</keyword>
<accession>A0A330L8F2</accession>
<evidence type="ECO:0000256" key="5">
    <source>
        <dbReference type="ARBA" id="ARBA00022676"/>
    </source>
</evidence>
<dbReference type="PANTHER" id="PTHR45825:SF11">
    <property type="entry name" value="ALPHA AMYLASE DOMAIN-CONTAINING PROTEIN"/>
    <property type="match status" value="1"/>
</dbReference>
<sequence>MARPHHIDPLNIVMAASEAVPYVKTGGLADVAGALPVELAKLGHTVTLIVPRYRDFQANGRTLRELGTIRIRTAQGLVDAMLEEDLIPVGTAGRSVRVVAVRYDPYFDRTGLYQGPEGDFSDNLARFAFFSRAIVEVIAFLGSRRGEPISVLHLHDWQTALAAVYLKTTERDRAILRDIRTLLTLHNVGYQGIFPGPQFSETGLSADLFTPAGLEFYGSVNLLKGGILFADKVSTVSPTYAKEIMSPDGGFGLEGVLAGRRDGVAGIINGIDTDFWDPETDRYLVANYSRTDLSGKVVCKKALQLELGLPNRDVPLIGVIGRLTSQKGFDLLAEIIPELVAADVQIVILGTGDRILEDRFQSLKEQYPKKIGVSLEFDEGRAHRIEAGADMLVMPSRYEPCGLTQLYSLRYGTVPVVRKTGGLADTVIPYRPSMVLTGDATGFQFEGVSADSLLTTMLLALKVYADRAVWASIQQAGMRADYSWECSAKRYIEVYETLRGQRA</sequence>
<feature type="domain" description="Starch synthase catalytic" evidence="10">
    <location>
        <begin position="11"/>
        <end position="258"/>
    </location>
</feature>
<dbReference type="GO" id="GO:0009011">
    <property type="term" value="F:alpha-1,4-glucan glucosyltransferase (ADP-glucose donor) activity"/>
    <property type="evidence" value="ECO:0007669"/>
    <property type="project" value="UniProtKB-UniRule"/>
</dbReference>
<dbReference type="AlphaFoldDB" id="A0A330L8F2"/>
<feature type="binding site" evidence="8">
    <location>
        <position position="24"/>
    </location>
    <ligand>
        <name>ADP-alpha-D-glucose</name>
        <dbReference type="ChEBI" id="CHEBI:57498"/>
    </ligand>
</feature>
<evidence type="ECO:0000256" key="8">
    <source>
        <dbReference type="HAMAP-Rule" id="MF_00484"/>
    </source>
</evidence>
<proteinExistence type="inferred from homology"/>
<dbReference type="CDD" id="cd03791">
    <property type="entry name" value="GT5_Glycogen_synthase_DULL1-like"/>
    <property type="match status" value="1"/>
</dbReference>
<evidence type="ECO:0000256" key="2">
    <source>
        <dbReference type="ARBA" id="ARBA00002764"/>
    </source>
</evidence>
<dbReference type="Gene3D" id="3.40.50.2000">
    <property type="entry name" value="Glycogen Phosphorylase B"/>
    <property type="match status" value="2"/>
</dbReference>
<dbReference type="HAMAP" id="MF_00484">
    <property type="entry name" value="Glycogen_synth"/>
    <property type="match status" value="1"/>
</dbReference>
<comment type="similarity">
    <text evidence="4 8">Belongs to the glycosyltransferase 1 family. Bacterial/plant glycogen synthase subfamily.</text>
</comment>
<evidence type="ECO:0000256" key="4">
    <source>
        <dbReference type="ARBA" id="ARBA00010281"/>
    </source>
</evidence>
<dbReference type="OrthoDB" id="9808590at2"/>
<keyword evidence="7 8" id="KW-0320">Glycogen biosynthesis</keyword>
<dbReference type="GO" id="GO:0005829">
    <property type="term" value="C:cytosol"/>
    <property type="evidence" value="ECO:0007669"/>
    <property type="project" value="TreeGrafter"/>
</dbReference>
<dbReference type="UniPathway" id="UPA00164"/>
<evidence type="ECO:0000256" key="1">
    <source>
        <dbReference type="ARBA" id="ARBA00001478"/>
    </source>
</evidence>
<dbReference type="SUPFAM" id="SSF53756">
    <property type="entry name" value="UDP-Glycosyltransferase/glycogen phosphorylase"/>
    <property type="match status" value="1"/>
</dbReference>
<dbReference type="GO" id="GO:0005978">
    <property type="term" value="P:glycogen biosynthetic process"/>
    <property type="evidence" value="ECO:0007669"/>
    <property type="project" value="UniProtKB-UniRule"/>
</dbReference>
<dbReference type="EC" id="2.4.1.21" evidence="8"/>
<gene>
    <name evidence="8 11" type="primary">glgA</name>
    <name evidence="11" type="ORF">NITLEN_40002</name>
</gene>
<evidence type="ECO:0000313" key="12">
    <source>
        <dbReference type="Proteomes" id="UP000248168"/>
    </source>
</evidence>
<evidence type="ECO:0000259" key="10">
    <source>
        <dbReference type="Pfam" id="PF08323"/>
    </source>
</evidence>
<comment type="function">
    <text evidence="2 8">Synthesizes alpha-1,4-glucan chains using ADP-glucose.</text>
</comment>
<dbReference type="RefSeq" id="WP_121989808.1">
    <property type="nucleotide sequence ID" value="NZ_OUNR01000017.1"/>
</dbReference>
<dbReference type="Proteomes" id="UP000248168">
    <property type="component" value="Unassembled WGS sequence"/>
</dbReference>
<dbReference type="NCBIfam" id="TIGR02095">
    <property type="entry name" value="glgA"/>
    <property type="match status" value="1"/>
</dbReference>
<dbReference type="FunCoup" id="A0A330L8F2">
    <property type="interactions" value="272"/>
</dbReference>
<feature type="domain" description="Glycosyl transferase family 1" evidence="9">
    <location>
        <begin position="312"/>
        <end position="463"/>
    </location>
</feature>
<evidence type="ECO:0000256" key="3">
    <source>
        <dbReference type="ARBA" id="ARBA00004964"/>
    </source>
</evidence>